<dbReference type="PROSITE" id="PS51186">
    <property type="entry name" value="GNAT"/>
    <property type="match status" value="1"/>
</dbReference>
<comment type="caution">
    <text evidence="5">The sequence shown here is derived from an EMBL/GenBank/DDBJ whole genome shotgun (WGS) entry which is preliminary data.</text>
</comment>
<protein>
    <submittedName>
        <fullName evidence="5">GNAT family N-acetyltransferase</fullName>
        <ecNumber evidence="5">2.3.-.-</ecNumber>
    </submittedName>
</protein>
<dbReference type="InterPro" id="IPR016181">
    <property type="entry name" value="Acyl_CoA_acyltransferase"/>
</dbReference>
<dbReference type="GO" id="GO:0016746">
    <property type="term" value="F:acyltransferase activity"/>
    <property type="evidence" value="ECO:0007669"/>
    <property type="project" value="UniProtKB-KW"/>
</dbReference>
<evidence type="ECO:0000256" key="3">
    <source>
        <dbReference type="ARBA" id="ARBA00038502"/>
    </source>
</evidence>
<dbReference type="PANTHER" id="PTHR43792:SF8">
    <property type="entry name" value="[RIBOSOMAL PROTEIN US5]-ALANINE N-ACETYLTRANSFERASE"/>
    <property type="match status" value="1"/>
</dbReference>
<gene>
    <name evidence="5" type="ORF">ACFSKV_04955</name>
</gene>
<dbReference type="PANTHER" id="PTHR43792">
    <property type="entry name" value="GNAT FAMILY, PUTATIVE (AFU_ORTHOLOGUE AFUA_3G00765)-RELATED-RELATED"/>
    <property type="match status" value="1"/>
</dbReference>
<dbReference type="SUPFAM" id="SSF55729">
    <property type="entry name" value="Acyl-CoA N-acyltransferases (Nat)"/>
    <property type="match status" value="1"/>
</dbReference>
<feature type="domain" description="N-acetyltransferase" evidence="4">
    <location>
        <begin position="24"/>
        <end position="179"/>
    </location>
</feature>
<dbReference type="EC" id="2.3.-.-" evidence="5"/>
<keyword evidence="1 5" id="KW-0808">Transferase</keyword>
<organism evidence="5 6">
    <name type="scientific">Shivajiella indica</name>
    <dbReference type="NCBI Taxonomy" id="872115"/>
    <lineage>
        <taxon>Bacteria</taxon>
        <taxon>Pseudomonadati</taxon>
        <taxon>Bacteroidota</taxon>
        <taxon>Cytophagia</taxon>
        <taxon>Cytophagales</taxon>
        <taxon>Cyclobacteriaceae</taxon>
        <taxon>Shivajiella</taxon>
    </lineage>
</organism>
<sequence length="188" mass="22034">MIKSLLRVSWQLDLIQKSDQIALFEVLDENRTYLRKWLPFVSTITSEEDLDSFIDFVTKPKEVEWSPVFLIKSDNKIIGLIGFKNTNLELKHTEIGYWLVEHMQGHGIITSALKELLRFAFLKMEMRKIIVKCGLENFPSRRIPSKLGFKIDHIEPMGEQMANGDWIDLVHYVLDRNDYPKNSKSKYS</sequence>
<dbReference type="EMBL" id="JBHUIV010000010">
    <property type="protein sequence ID" value="MFD2200905.1"/>
    <property type="molecule type" value="Genomic_DNA"/>
</dbReference>
<name>A0ABW5B7T4_9BACT</name>
<dbReference type="InterPro" id="IPR000182">
    <property type="entry name" value="GNAT_dom"/>
</dbReference>
<dbReference type="Proteomes" id="UP001597414">
    <property type="component" value="Unassembled WGS sequence"/>
</dbReference>
<evidence type="ECO:0000256" key="2">
    <source>
        <dbReference type="ARBA" id="ARBA00023315"/>
    </source>
</evidence>
<dbReference type="Pfam" id="PF13302">
    <property type="entry name" value="Acetyltransf_3"/>
    <property type="match status" value="1"/>
</dbReference>
<evidence type="ECO:0000313" key="5">
    <source>
        <dbReference type="EMBL" id="MFD2200905.1"/>
    </source>
</evidence>
<dbReference type="InterPro" id="IPR051531">
    <property type="entry name" value="N-acetyltransferase"/>
</dbReference>
<keyword evidence="6" id="KW-1185">Reference proteome</keyword>
<reference evidence="6" key="1">
    <citation type="journal article" date="2019" name="Int. J. Syst. Evol. Microbiol.">
        <title>The Global Catalogue of Microorganisms (GCM) 10K type strain sequencing project: providing services to taxonomists for standard genome sequencing and annotation.</title>
        <authorList>
            <consortium name="The Broad Institute Genomics Platform"/>
            <consortium name="The Broad Institute Genome Sequencing Center for Infectious Disease"/>
            <person name="Wu L."/>
            <person name="Ma J."/>
        </authorList>
    </citation>
    <scope>NUCLEOTIDE SEQUENCE [LARGE SCALE GENOMIC DNA]</scope>
    <source>
        <strain evidence="6">KCTC 19812</strain>
    </source>
</reference>
<accession>A0ABW5B7T4</accession>
<dbReference type="RefSeq" id="WP_380800782.1">
    <property type="nucleotide sequence ID" value="NZ_JBHUIV010000010.1"/>
</dbReference>
<evidence type="ECO:0000256" key="1">
    <source>
        <dbReference type="ARBA" id="ARBA00022679"/>
    </source>
</evidence>
<evidence type="ECO:0000259" key="4">
    <source>
        <dbReference type="PROSITE" id="PS51186"/>
    </source>
</evidence>
<comment type="similarity">
    <text evidence="3">Belongs to the acetyltransferase family. RimJ subfamily.</text>
</comment>
<evidence type="ECO:0000313" key="6">
    <source>
        <dbReference type="Proteomes" id="UP001597414"/>
    </source>
</evidence>
<dbReference type="Gene3D" id="3.40.630.30">
    <property type="match status" value="1"/>
</dbReference>
<proteinExistence type="inferred from homology"/>
<keyword evidence="2 5" id="KW-0012">Acyltransferase</keyword>